<dbReference type="Pfam" id="PF03184">
    <property type="entry name" value="DDE_1"/>
    <property type="match status" value="1"/>
</dbReference>
<name>A0ABQ9HSP0_9NEOP</name>
<dbReference type="InterPro" id="IPR004875">
    <property type="entry name" value="DDE_SF_endonuclease_dom"/>
</dbReference>
<evidence type="ECO:0000313" key="3">
    <source>
        <dbReference type="Proteomes" id="UP001159363"/>
    </source>
</evidence>
<organism evidence="2 3">
    <name type="scientific">Dryococelus australis</name>
    <dbReference type="NCBI Taxonomy" id="614101"/>
    <lineage>
        <taxon>Eukaryota</taxon>
        <taxon>Metazoa</taxon>
        <taxon>Ecdysozoa</taxon>
        <taxon>Arthropoda</taxon>
        <taxon>Hexapoda</taxon>
        <taxon>Insecta</taxon>
        <taxon>Pterygota</taxon>
        <taxon>Neoptera</taxon>
        <taxon>Polyneoptera</taxon>
        <taxon>Phasmatodea</taxon>
        <taxon>Verophasmatodea</taxon>
        <taxon>Anareolatae</taxon>
        <taxon>Phasmatidae</taxon>
        <taxon>Eurycanthinae</taxon>
        <taxon>Dryococelus</taxon>
    </lineage>
</organism>
<reference evidence="2 3" key="1">
    <citation type="submission" date="2023-02" db="EMBL/GenBank/DDBJ databases">
        <title>LHISI_Scaffold_Assembly.</title>
        <authorList>
            <person name="Stuart O.P."/>
            <person name="Cleave R."/>
            <person name="Magrath M.J.L."/>
            <person name="Mikheyev A.S."/>
        </authorList>
    </citation>
    <scope>NUCLEOTIDE SEQUENCE [LARGE SCALE GENOMIC DNA]</scope>
    <source>
        <strain evidence="2">Daus_M_001</strain>
        <tissue evidence="2">Leg muscle</tissue>
    </source>
</reference>
<evidence type="ECO:0000259" key="1">
    <source>
        <dbReference type="Pfam" id="PF03184"/>
    </source>
</evidence>
<dbReference type="Proteomes" id="UP001159363">
    <property type="component" value="Chromosome X"/>
</dbReference>
<keyword evidence="3" id="KW-1185">Reference proteome</keyword>
<evidence type="ECO:0000313" key="2">
    <source>
        <dbReference type="EMBL" id="KAJ8887300.1"/>
    </source>
</evidence>
<gene>
    <name evidence="2" type="ORF">PR048_013515</name>
</gene>
<protein>
    <recommendedName>
        <fullName evidence="1">DDE-1 domain-containing protein</fullName>
    </recommendedName>
</protein>
<dbReference type="EMBL" id="JARBHB010000004">
    <property type="protein sequence ID" value="KAJ8887300.1"/>
    <property type="molecule type" value="Genomic_DNA"/>
</dbReference>
<accession>A0ABQ9HSP0</accession>
<comment type="caution">
    <text evidence="2">The sequence shown here is derived from an EMBL/GenBank/DDBJ whole genome shotgun (WGS) entry which is preliminary data.</text>
</comment>
<feature type="domain" description="DDE-1" evidence="1">
    <location>
        <begin position="2"/>
        <end position="94"/>
    </location>
</feature>
<proteinExistence type="predicted"/>
<sequence length="192" mass="21606">MSKSGWIYKELFSEWLQHFQQQTNSSTDNSTLLLLGNNSSHTSLAAYNFCKMNEITVMSFPPHISHWLQPLNVSVFGPLKNPYHSECSLFMRNNPYQKIEKEDIPRIVKSAYEKVSSVGKAVSGFQETEIFPLNSDVFCDEDFTPALTEAEITSVGHNDEQVRTEYCNSGCVSVEVGDCVASSSRDILPRAH</sequence>